<evidence type="ECO:0000256" key="5">
    <source>
        <dbReference type="ARBA" id="ARBA00022989"/>
    </source>
</evidence>
<evidence type="ECO:0000313" key="12">
    <source>
        <dbReference type="Proteomes" id="UP000664164"/>
    </source>
</evidence>
<proteinExistence type="inferred from homology"/>
<feature type="transmembrane region" description="Helical" evidence="9">
    <location>
        <begin position="316"/>
        <end position="339"/>
    </location>
</feature>
<keyword evidence="5 9" id="KW-1133">Transmembrane helix</keyword>
<comment type="subcellular location">
    <subcellularLocation>
        <location evidence="1">Cell membrane</location>
        <topology evidence="1">Multi-pass membrane protein</topology>
    </subcellularLocation>
</comment>
<evidence type="ECO:0000256" key="1">
    <source>
        <dbReference type="ARBA" id="ARBA00004651"/>
    </source>
</evidence>
<feature type="region of interest" description="Disordered" evidence="8">
    <location>
        <begin position="454"/>
        <end position="482"/>
    </location>
</feature>
<keyword evidence="3 7" id="KW-0813">Transport</keyword>
<evidence type="ECO:0000259" key="10">
    <source>
        <dbReference type="PROSITE" id="PS50850"/>
    </source>
</evidence>
<dbReference type="GO" id="GO:0022857">
    <property type="term" value="F:transmembrane transporter activity"/>
    <property type="evidence" value="ECO:0007669"/>
    <property type="project" value="InterPro"/>
</dbReference>
<feature type="transmembrane region" description="Helical" evidence="9">
    <location>
        <begin position="285"/>
        <end position="309"/>
    </location>
</feature>
<dbReference type="PROSITE" id="PS00217">
    <property type="entry name" value="SUGAR_TRANSPORT_2"/>
    <property type="match status" value="1"/>
</dbReference>
<name>A0A939HLE3_9MICC</name>
<dbReference type="SUPFAM" id="SSF103473">
    <property type="entry name" value="MFS general substrate transporter"/>
    <property type="match status" value="1"/>
</dbReference>
<comment type="similarity">
    <text evidence="2 7">Belongs to the major facilitator superfamily. Sugar transporter (TC 2.A.1.1) family.</text>
</comment>
<dbReference type="PROSITE" id="PS50850">
    <property type="entry name" value="MFS"/>
    <property type="match status" value="1"/>
</dbReference>
<evidence type="ECO:0000256" key="8">
    <source>
        <dbReference type="SAM" id="MobiDB-lite"/>
    </source>
</evidence>
<feature type="transmembrane region" description="Helical" evidence="9">
    <location>
        <begin position="169"/>
        <end position="190"/>
    </location>
</feature>
<feature type="transmembrane region" description="Helical" evidence="9">
    <location>
        <begin position="12"/>
        <end position="30"/>
    </location>
</feature>
<feature type="domain" description="Major facilitator superfamily (MFS) profile" evidence="10">
    <location>
        <begin position="17"/>
        <end position="439"/>
    </location>
</feature>
<feature type="transmembrane region" description="Helical" evidence="9">
    <location>
        <begin position="411"/>
        <end position="431"/>
    </location>
</feature>
<dbReference type="InterPro" id="IPR020846">
    <property type="entry name" value="MFS_dom"/>
</dbReference>
<dbReference type="PRINTS" id="PR00171">
    <property type="entry name" value="SUGRTRNSPORT"/>
</dbReference>
<evidence type="ECO:0000313" key="11">
    <source>
        <dbReference type="EMBL" id="MBO1269438.1"/>
    </source>
</evidence>
<dbReference type="AlphaFoldDB" id="A0A939HLE3"/>
<dbReference type="Proteomes" id="UP000664164">
    <property type="component" value="Unassembled WGS sequence"/>
</dbReference>
<dbReference type="InterPro" id="IPR003663">
    <property type="entry name" value="Sugar/inositol_transpt"/>
</dbReference>
<dbReference type="PANTHER" id="PTHR48020:SF12">
    <property type="entry name" value="PROTON MYO-INOSITOL COTRANSPORTER"/>
    <property type="match status" value="1"/>
</dbReference>
<gene>
    <name evidence="11" type="ORF">J1902_15930</name>
</gene>
<dbReference type="EMBL" id="JAFNLL010000045">
    <property type="protein sequence ID" value="MBO1269438.1"/>
    <property type="molecule type" value="Genomic_DNA"/>
</dbReference>
<keyword evidence="12" id="KW-1185">Reference proteome</keyword>
<protein>
    <submittedName>
        <fullName evidence="11">Sugar porter family MFS transporter</fullName>
    </submittedName>
</protein>
<dbReference type="GO" id="GO:0005886">
    <property type="term" value="C:plasma membrane"/>
    <property type="evidence" value="ECO:0007669"/>
    <property type="project" value="UniProtKB-SubCell"/>
</dbReference>
<accession>A0A939HLE3</accession>
<evidence type="ECO:0000256" key="4">
    <source>
        <dbReference type="ARBA" id="ARBA00022692"/>
    </source>
</evidence>
<organism evidence="11 12">
    <name type="scientific">Arthrobacter cavernae</name>
    <dbReference type="NCBI Taxonomy" id="2817681"/>
    <lineage>
        <taxon>Bacteria</taxon>
        <taxon>Bacillati</taxon>
        <taxon>Actinomycetota</taxon>
        <taxon>Actinomycetes</taxon>
        <taxon>Micrococcales</taxon>
        <taxon>Micrococcaceae</taxon>
        <taxon>Arthrobacter</taxon>
    </lineage>
</organism>
<keyword evidence="6 9" id="KW-0472">Membrane</keyword>
<feature type="compositionally biased region" description="Low complexity" evidence="8">
    <location>
        <begin position="457"/>
        <end position="466"/>
    </location>
</feature>
<evidence type="ECO:0000256" key="6">
    <source>
        <dbReference type="ARBA" id="ARBA00023136"/>
    </source>
</evidence>
<dbReference type="PANTHER" id="PTHR48020">
    <property type="entry name" value="PROTON MYO-INOSITOL COTRANSPORTER"/>
    <property type="match status" value="1"/>
</dbReference>
<dbReference type="InterPro" id="IPR005829">
    <property type="entry name" value="Sugar_transporter_CS"/>
</dbReference>
<feature type="transmembrane region" description="Helical" evidence="9">
    <location>
        <begin position="345"/>
        <end position="372"/>
    </location>
</feature>
<dbReference type="RefSeq" id="WP_207617293.1">
    <property type="nucleotide sequence ID" value="NZ_JAFNLL010000045.1"/>
</dbReference>
<dbReference type="InterPro" id="IPR005828">
    <property type="entry name" value="MFS_sugar_transport-like"/>
</dbReference>
<dbReference type="InterPro" id="IPR050814">
    <property type="entry name" value="Myo-inositol_Transporter"/>
</dbReference>
<evidence type="ECO:0000256" key="2">
    <source>
        <dbReference type="ARBA" id="ARBA00010992"/>
    </source>
</evidence>
<feature type="transmembrane region" description="Helical" evidence="9">
    <location>
        <begin position="249"/>
        <end position="273"/>
    </location>
</feature>
<feature type="transmembrane region" description="Helical" evidence="9">
    <location>
        <begin position="107"/>
        <end position="130"/>
    </location>
</feature>
<keyword evidence="4 9" id="KW-0812">Transmembrane</keyword>
<dbReference type="Gene3D" id="1.20.1250.20">
    <property type="entry name" value="MFS general substrate transporter like domains"/>
    <property type="match status" value="1"/>
</dbReference>
<dbReference type="Pfam" id="PF00083">
    <property type="entry name" value="Sugar_tr"/>
    <property type="match status" value="1"/>
</dbReference>
<comment type="caution">
    <text evidence="11">The sequence shown here is derived from an EMBL/GenBank/DDBJ whole genome shotgun (WGS) entry which is preliminary data.</text>
</comment>
<evidence type="ECO:0000256" key="9">
    <source>
        <dbReference type="SAM" id="Phobius"/>
    </source>
</evidence>
<feature type="transmembrane region" description="Helical" evidence="9">
    <location>
        <begin position="384"/>
        <end position="405"/>
    </location>
</feature>
<evidence type="ECO:0000256" key="3">
    <source>
        <dbReference type="ARBA" id="ARBA00022448"/>
    </source>
</evidence>
<feature type="transmembrane region" description="Helical" evidence="9">
    <location>
        <begin position="142"/>
        <end position="163"/>
    </location>
</feature>
<dbReference type="InterPro" id="IPR036259">
    <property type="entry name" value="MFS_trans_sf"/>
</dbReference>
<evidence type="ECO:0000256" key="7">
    <source>
        <dbReference type="RuleBase" id="RU003346"/>
    </source>
</evidence>
<dbReference type="NCBIfam" id="TIGR00879">
    <property type="entry name" value="SP"/>
    <property type="match status" value="1"/>
</dbReference>
<feature type="transmembrane region" description="Helical" evidence="9">
    <location>
        <begin position="82"/>
        <end position="101"/>
    </location>
</feature>
<reference evidence="11" key="1">
    <citation type="submission" date="2021-03" db="EMBL/GenBank/DDBJ databases">
        <title>A new species, PO-11, isolated from a karst cave deposit.</title>
        <authorList>
            <person name="Zhaoxiaoyong W."/>
        </authorList>
    </citation>
    <scope>NUCLEOTIDE SEQUENCE</scope>
    <source>
        <strain evidence="11">PO-11</strain>
    </source>
</reference>
<sequence length="482" mass="50955">MSILQDLRQTPRLGLLVGGAAATIGVIYGYDMSNIAGALLFIAKQFNLSTSEQELVTTAVVAGEVIGALVGGWLSNRIGRKACMVGLAVGYAAFAILSAMANDVPTLLVARLLLGLTIGISVVVVPVFVAESAPAKVRGALLVAYQVATVFGIIVGYLAAYALSGTGSWRWMLGLAAIPAVIVLAVVIKLPDTARWYMMRGRTADARRTLAAIEPAADVDAELSEMQRAISDERGGGFREMMRSPYLRATVFVVGLGFFIQITGINAVVYYSPRIFEAMGFTGNAALLLLPAVVQVASLLAVFVSLSLVDRLGRRPVLLTGIGMMVAANVLLVGVFMAGQNFGGLLTVLGFLGVLLFTVGFTFGFGALVWVYAGESFPSRLRSLGASAMLTSDLVANVLVAAFFLTMLQRLGGAGTFAVFGVLAVLGFFFVRKYAPETKGRQLEEIQHYWENGGKWPASAEPTAAPDPDPTRADDLVQAGRP</sequence>
<feature type="transmembrane region" description="Helical" evidence="9">
    <location>
        <begin position="55"/>
        <end position="75"/>
    </location>
</feature>